<dbReference type="Proteomes" id="UP000604730">
    <property type="component" value="Unassembled WGS sequence"/>
</dbReference>
<gene>
    <name evidence="2" type="ORF">JJN12_06390</name>
</gene>
<dbReference type="PANTHER" id="PTHR39161:SF1">
    <property type="entry name" value="ADAPTER PROTEIN MECA 1"/>
    <property type="match status" value="1"/>
</dbReference>
<organism evidence="2 3">
    <name type="scientific">Catonella massiliensis</name>
    <dbReference type="NCBI Taxonomy" id="2799636"/>
    <lineage>
        <taxon>Bacteria</taxon>
        <taxon>Bacillati</taxon>
        <taxon>Bacillota</taxon>
        <taxon>Clostridia</taxon>
        <taxon>Lachnospirales</taxon>
        <taxon>Lachnospiraceae</taxon>
        <taxon>Catonella</taxon>
    </lineage>
</organism>
<protein>
    <submittedName>
        <fullName evidence="2">Adaptor protein MecA</fullName>
    </submittedName>
</protein>
<dbReference type="Gene3D" id="3.30.70.1950">
    <property type="match status" value="1"/>
</dbReference>
<dbReference type="PANTHER" id="PTHR39161">
    <property type="entry name" value="ADAPTER PROTEIN MECA"/>
    <property type="match status" value="1"/>
</dbReference>
<dbReference type="Pfam" id="PF05389">
    <property type="entry name" value="MecA"/>
    <property type="match status" value="1"/>
</dbReference>
<keyword evidence="3" id="KW-1185">Reference proteome</keyword>
<accession>A0ABS1J038</accession>
<dbReference type="InterPro" id="IPR008681">
    <property type="entry name" value="Neg-reg_MecA"/>
</dbReference>
<dbReference type="EMBL" id="JAEPRJ010000001">
    <property type="protein sequence ID" value="MBK5897420.1"/>
    <property type="molecule type" value="Genomic_DNA"/>
</dbReference>
<proteinExistence type="inferred from homology"/>
<name>A0ABS1J038_9FIRM</name>
<dbReference type="InterPro" id="IPR038471">
    <property type="entry name" value="MecA_C_sf"/>
</dbReference>
<reference evidence="2 3" key="1">
    <citation type="submission" date="2021-01" db="EMBL/GenBank/DDBJ databases">
        <title>Isolation and description of Catonella massiliensis sp. nov., a novel Catonella species, isolated from a stable periodontitis subject.</title>
        <authorList>
            <person name="Antezack A."/>
            <person name="Boxberger M."/>
            <person name="La Scola B."/>
            <person name="Monnet-Corti V."/>
        </authorList>
    </citation>
    <scope>NUCLEOTIDE SEQUENCE [LARGE SCALE GENOMIC DNA]</scope>
    <source>
        <strain evidence="2 3">Marseille-Q4567</strain>
    </source>
</reference>
<comment type="caution">
    <text evidence="2">The sequence shown here is derived from an EMBL/GenBank/DDBJ whole genome shotgun (WGS) entry which is preliminary data.</text>
</comment>
<dbReference type="RefSeq" id="WP_208428903.1">
    <property type="nucleotide sequence ID" value="NZ_JAEPRJ010000001.1"/>
</dbReference>
<evidence type="ECO:0000256" key="1">
    <source>
        <dbReference type="ARBA" id="ARBA00005397"/>
    </source>
</evidence>
<evidence type="ECO:0000313" key="2">
    <source>
        <dbReference type="EMBL" id="MBK5897420.1"/>
    </source>
</evidence>
<sequence>MKFIRLNKATVRCILTTEDLEEYGIGIDDFIEQNDQVSDFIQELLEKAGAEVGNVSQSGMVTLGIMQMPGGKVSITITDAGAEDAMEGGMADRLESLFKKMSQVDQLRQFISEMGALRESKEDEEKSPEKLITDSIVGLDGEKTTTVLHFDTLDDITEYAKSISYGRPIKSDLYKVDDGFILVVHKASMSMLSYAKICFSAIDYGAKINNVPTLEAFLMEHGNLLIARKAIQVMRNI</sequence>
<comment type="similarity">
    <text evidence="1">Belongs to the MecA family.</text>
</comment>
<evidence type="ECO:0000313" key="3">
    <source>
        <dbReference type="Proteomes" id="UP000604730"/>
    </source>
</evidence>